<dbReference type="Gene3D" id="3.40.50.300">
    <property type="entry name" value="P-loop containing nucleotide triphosphate hydrolases"/>
    <property type="match status" value="1"/>
</dbReference>
<dbReference type="PANTHER" id="PTHR16305:SF28">
    <property type="entry name" value="GUANYLATE CYCLASE DOMAIN-CONTAINING PROTEIN"/>
    <property type="match status" value="1"/>
</dbReference>
<evidence type="ECO:0000259" key="4">
    <source>
        <dbReference type="Pfam" id="PF13191"/>
    </source>
</evidence>
<feature type="repeat" description="TPR" evidence="3">
    <location>
        <begin position="812"/>
        <end position="845"/>
    </location>
</feature>
<gene>
    <name evidence="5" type="ORF">DRP43_01990</name>
</gene>
<feature type="repeat" description="TPR" evidence="3">
    <location>
        <begin position="572"/>
        <end position="605"/>
    </location>
</feature>
<dbReference type="Pfam" id="PF13191">
    <property type="entry name" value="AAA_16"/>
    <property type="match status" value="1"/>
</dbReference>
<feature type="non-terminal residue" evidence="5">
    <location>
        <position position="1"/>
    </location>
</feature>
<dbReference type="InterPro" id="IPR027417">
    <property type="entry name" value="P-loop_NTPase"/>
</dbReference>
<keyword evidence="2" id="KW-0067">ATP-binding</keyword>
<name>A0A660SMB6_UNCT6</name>
<dbReference type="GO" id="GO:0004016">
    <property type="term" value="F:adenylate cyclase activity"/>
    <property type="evidence" value="ECO:0007669"/>
    <property type="project" value="TreeGrafter"/>
</dbReference>
<sequence>IPTKEIIGRDKELKSIAKFIKKLHSGIGKTLCISGEAGVGKTRLIQEIMKDSNYQNIQFLRTNLSATTKSIPYYPIREILHDIIRSTDEKCFDQLPKAYRIELTKIIPELFGDSQAREQPFMTDKFRLFEGVKKFLKLRCYKSPLFICVDNIHWSDEASLELLSYLVRALKDYSILFVFVYRIEEVKEGLFHNILQLMSRENIYDEIRVETLEIADTMRMLTLILDSPLSHEIIKYIFNKTGGNPFFIEELIKSMEENRELIWNKKEWVLDEKRDIVIPISLESVVERKLNLIDKEAKNILEYVAVIGREFNFSFLMDVSGINEGQLFDLIDEIVKMRLLSESEGEKYYFSEDIIRDIIYNKIIKSKLKHYHKTIGNKLEERNKDNIENFAEELSFHFHLSGDCKNTLKYSIIAGDKARNSYANKDAIRFYTWVINCLSENKFKDDREMKMIDCLKKRAKVLSITGENDIVIEDLNRAIDISKRSNQKEMEADCYIQLSKTFQDKSQYNKTNKLVNKALKIYKKLGNLKGEALCYSCNANTHFYIGEYKSALDLNKQSLEIREKINDKKGIIESLNNYGIVYQNLGENEIALNFYKRVLSIVDETGDLRGKSRGLNNIGVVYYNQGDYLKALKFYNDSLKIIKEIGHIQVEAIILNNIGSIYHIMCNYKEAMEYYEKALYILTNMSNKQAMVTTFYNLGIINFDKGYFADAMSYFKPCLALGEEIGDKKMEAACLASMGGLFMEDNNYTKAKKHIFKAYNIASEIKSKFLISYIYLSIITYHLDKGELDKAELRLAENMKLVKELKSKEFEGEVLNLYGRYYTEKKQWEKALSYYKKALTLFKKLNNFSNNARTYYFLANMYKRMGEDVKKRRYLNIARKMFKKYEANGWLEKIDKELV</sequence>
<organism evidence="5 6">
    <name type="scientific">candidate division TA06 bacterium</name>
    <dbReference type="NCBI Taxonomy" id="2250710"/>
    <lineage>
        <taxon>Bacteria</taxon>
        <taxon>Bacteria division TA06</taxon>
    </lineage>
</organism>
<dbReference type="InterPro" id="IPR011990">
    <property type="entry name" value="TPR-like_helical_dom_sf"/>
</dbReference>
<dbReference type="Pfam" id="PF13181">
    <property type="entry name" value="TPR_8"/>
    <property type="match status" value="1"/>
</dbReference>
<dbReference type="SMART" id="SM00028">
    <property type="entry name" value="TPR"/>
    <property type="match status" value="10"/>
</dbReference>
<dbReference type="SUPFAM" id="SSF48452">
    <property type="entry name" value="TPR-like"/>
    <property type="match status" value="3"/>
</dbReference>
<evidence type="ECO:0000256" key="1">
    <source>
        <dbReference type="ARBA" id="ARBA00022741"/>
    </source>
</evidence>
<dbReference type="Pfam" id="PF13424">
    <property type="entry name" value="TPR_12"/>
    <property type="match status" value="2"/>
</dbReference>
<evidence type="ECO:0000313" key="5">
    <source>
        <dbReference type="EMBL" id="RKX71909.1"/>
    </source>
</evidence>
<feature type="repeat" description="TPR" evidence="3">
    <location>
        <begin position="652"/>
        <end position="685"/>
    </location>
</feature>
<dbReference type="EMBL" id="QNBD01000068">
    <property type="protein sequence ID" value="RKX71909.1"/>
    <property type="molecule type" value="Genomic_DNA"/>
</dbReference>
<feature type="repeat" description="TPR" evidence="3">
    <location>
        <begin position="612"/>
        <end position="645"/>
    </location>
</feature>
<proteinExistence type="predicted"/>
<evidence type="ECO:0000313" key="6">
    <source>
        <dbReference type="Proteomes" id="UP000271125"/>
    </source>
</evidence>
<accession>A0A660SMB6</accession>
<reference evidence="5 6" key="1">
    <citation type="submission" date="2018-06" db="EMBL/GenBank/DDBJ databases">
        <title>Extensive metabolic versatility and redundancy in microbially diverse, dynamic hydrothermal sediments.</title>
        <authorList>
            <person name="Dombrowski N."/>
            <person name="Teske A."/>
            <person name="Baker B.J."/>
        </authorList>
    </citation>
    <scope>NUCLEOTIDE SEQUENCE [LARGE SCALE GENOMIC DNA]</scope>
    <source>
        <strain evidence="5">B10_G13</strain>
    </source>
</reference>
<dbReference type="PROSITE" id="PS50005">
    <property type="entry name" value="TPR"/>
    <property type="match status" value="4"/>
</dbReference>
<dbReference type="GO" id="GO:0005737">
    <property type="term" value="C:cytoplasm"/>
    <property type="evidence" value="ECO:0007669"/>
    <property type="project" value="TreeGrafter"/>
</dbReference>
<protein>
    <recommendedName>
        <fullName evidence="4">Orc1-like AAA ATPase domain-containing protein</fullName>
    </recommendedName>
</protein>
<dbReference type="GO" id="GO:0005524">
    <property type="term" value="F:ATP binding"/>
    <property type="evidence" value="ECO:0007669"/>
    <property type="project" value="UniProtKB-KW"/>
</dbReference>
<dbReference type="InterPro" id="IPR041664">
    <property type="entry name" value="AAA_16"/>
</dbReference>
<dbReference type="PANTHER" id="PTHR16305">
    <property type="entry name" value="TESTICULAR SOLUBLE ADENYLYL CYCLASE"/>
    <property type="match status" value="1"/>
</dbReference>
<comment type="caution">
    <text evidence="5">The sequence shown here is derived from an EMBL/GenBank/DDBJ whole genome shotgun (WGS) entry which is preliminary data.</text>
</comment>
<dbReference type="Gene3D" id="1.25.40.10">
    <property type="entry name" value="Tetratricopeptide repeat domain"/>
    <property type="match status" value="3"/>
</dbReference>
<keyword evidence="1" id="KW-0547">Nucleotide-binding</keyword>
<dbReference type="Proteomes" id="UP000271125">
    <property type="component" value="Unassembled WGS sequence"/>
</dbReference>
<evidence type="ECO:0000256" key="2">
    <source>
        <dbReference type="ARBA" id="ARBA00022840"/>
    </source>
</evidence>
<keyword evidence="3" id="KW-0802">TPR repeat</keyword>
<dbReference type="InterPro" id="IPR019734">
    <property type="entry name" value="TPR_rpt"/>
</dbReference>
<evidence type="ECO:0000256" key="3">
    <source>
        <dbReference type="PROSITE-ProRule" id="PRU00339"/>
    </source>
</evidence>
<dbReference type="AlphaFoldDB" id="A0A660SMB6"/>
<dbReference type="SUPFAM" id="SSF52540">
    <property type="entry name" value="P-loop containing nucleoside triphosphate hydrolases"/>
    <property type="match status" value="1"/>
</dbReference>
<feature type="domain" description="Orc1-like AAA ATPase" evidence="4">
    <location>
        <begin position="6"/>
        <end position="178"/>
    </location>
</feature>